<sequence>MIKISKREDIICNNKKINWMYNVVKEVLGGVSMKKIFIGLLILTLFFSGCQINVKNHDNLAKPPNQNVSEDVTPNDIQSEKWKWSFKDNKISSLKDLQLYNSDDGGKTWTQIYIPVDKIPESAYKDAENIVPYFMDNNVWIAWIVPQTLHILKTKDGGLHWDIFKFEIGKYGEAISVLQFVTPEEGWILTTMNGAGMQINYLLKTNDGGKRWENVNITGKKNYDGIYSAADRSNMKFYNKNNGWISISNNLGPAPLLFRTTDGGKSWSKIELSVPEIYKNCYLSSANVPVFADNKQGKLILELYGPNKDNKLEKHILVYETIDGGNTWRLRKN</sequence>
<dbReference type="PANTHER" id="PTHR47199:SF2">
    <property type="entry name" value="PHOTOSYSTEM II STABILITY_ASSEMBLY FACTOR HCF136, CHLOROPLASTIC"/>
    <property type="match status" value="1"/>
</dbReference>
<dbReference type="Proteomes" id="UP000183404">
    <property type="component" value="Unassembled WGS sequence"/>
</dbReference>
<evidence type="ECO:0000313" key="4">
    <source>
        <dbReference type="EMBL" id="SDF95942.1"/>
    </source>
</evidence>
<dbReference type="SUPFAM" id="SSF50939">
    <property type="entry name" value="Sialidases"/>
    <property type="match status" value="1"/>
</dbReference>
<organism evidence="4 5">
    <name type="scientific">Thermoanaerobacter thermohydrosulfuricus</name>
    <name type="common">Clostridium thermohydrosulfuricum</name>
    <dbReference type="NCBI Taxonomy" id="1516"/>
    <lineage>
        <taxon>Bacteria</taxon>
        <taxon>Bacillati</taxon>
        <taxon>Bacillota</taxon>
        <taxon>Clostridia</taxon>
        <taxon>Thermoanaerobacterales</taxon>
        <taxon>Thermoanaerobacteraceae</taxon>
        <taxon>Thermoanaerobacter</taxon>
    </lineage>
</organism>
<keyword evidence="1" id="KW-0602">Photosynthesis</keyword>
<evidence type="ECO:0000256" key="1">
    <source>
        <dbReference type="ARBA" id="ARBA00022531"/>
    </source>
</evidence>
<dbReference type="EMBL" id="FNBS01000034">
    <property type="protein sequence ID" value="SDF95942.1"/>
    <property type="molecule type" value="Genomic_DNA"/>
</dbReference>
<name>A0A1G7QBN2_THETY</name>
<proteinExistence type="predicted"/>
<dbReference type="PANTHER" id="PTHR47199">
    <property type="entry name" value="PHOTOSYSTEM II STABILITY/ASSEMBLY FACTOR HCF136, CHLOROPLASTIC"/>
    <property type="match status" value="1"/>
</dbReference>
<dbReference type="InterPro" id="IPR028203">
    <property type="entry name" value="PSII_CF48-like_dom"/>
</dbReference>
<reference evidence="4 5" key="1">
    <citation type="submission" date="2016-10" db="EMBL/GenBank/DDBJ databases">
        <authorList>
            <person name="de Groot N.N."/>
        </authorList>
    </citation>
    <scope>NUCLEOTIDE SEQUENCE [LARGE SCALE GENOMIC DNA]</scope>
    <source>
        <strain evidence="4 5">DSM 569</strain>
    </source>
</reference>
<dbReference type="GO" id="GO:0015979">
    <property type="term" value="P:photosynthesis"/>
    <property type="evidence" value="ECO:0007669"/>
    <property type="project" value="UniProtKB-KW"/>
</dbReference>
<accession>A0A1G7QBN2</accession>
<dbReference type="AlphaFoldDB" id="A0A1G7QBN2"/>
<dbReference type="GO" id="GO:0009523">
    <property type="term" value="C:photosystem II"/>
    <property type="evidence" value="ECO:0007669"/>
    <property type="project" value="UniProtKB-KW"/>
</dbReference>
<gene>
    <name evidence="4" type="ORF">SAMN04244560_01544</name>
</gene>
<protein>
    <submittedName>
        <fullName evidence="4">Photosynthesis system II assembly factor YCF48</fullName>
    </submittedName>
</protein>
<evidence type="ECO:0000259" key="3">
    <source>
        <dbReference type="Pfam" id="PF14870"/>
    </source>
</evidence>
<dbReference type="Pfam" id="PF14870">
    <property type="entry name" value="PSII_BNR"/>
    <property type="match status" value="1"/>
</dbReference>
<evidence type="ECO:0000313" key="5">
    <source>
        <dbReference type="Proteomes" id="UP000183404"/>
    </source>
</evidence>
<dbReference type="Gene3D" id="2.130.10.10">
    <property type="entry name" value="YVTN repeat-like/Quinoprotein amine dehydrogenase"/>
    <property type="match status" value="1"/>
</dbReference>
<dbReference type="InterPro" id="IPR036278">
    <property type="entry name" value="Sialidase_sf"/>
</dbReference>
<feature type="domain" description="Photosynthesis system II assembly factor Ycf48/Hcf136-like" evidence="3">
    <location>
        <begin position="178"/>
        <end position="273"/>
    </location>
</feature>
<evidence type="ECO:0000256" key="2">
    <source>
        <dbReference type="ARBA" id="ARBA00023276"/>
    </source>
</evidence>
<dbReference type="InterPro" id="IPR015943">
    <property type="entry name" value="WD40/YVTN_repeat-like_dom_sf"/>
</dbReference>
<keyword evidence="2" id="KW-0604">Photosystem II</keyword>
<dbReference type="CDD" id="cd15482">
    <property type="entry name" value="Sialidase_non-viral"/>
    <property type="match status" value="1"/>
</dbReference>